<feature type="compositionally biased region" description="Basic and acidic residues" evidence="1">
    <location>
        <begin position="81"/>
        <end position="94"/>
    </location>
</feature>
<feature type="compositionally biased region" description="Pro residues" evidence="1">
    <location>
        <begin position="246"/>
        <end position="258"/>
    </location>
</feature>
<feature type="compositionally biased region" description="Basic residues" evidence="1">
    <location>
        <begin position="298"/>
        <end position="307"/>
    </location>
</feature>
<feature type="compositionally biased region" description="Low complexity" evidence="1">
    <location>
        <begin position="53"/>
        <end position="74"/>
    </location>
</feature>
<reference evidence="2" key="1">
    <citation type="submission" date="2023-03" db="EMBL/GenBank/DDBJ databases">
        <title>Massive genome expansion in bonnet fungi (Mycena s.s.) driven by repeated elements and novel gene families across ecological guilds.</title>
        <authorList>
            <consortium name="Lawrence Berkeley National Laboratory"/>
            <person name="Harder C.B."/>
            <person name="Miyauchi S."/>
            <person name="Viragh M."/>
            <person name="Kuo A."/>
            <person name="Thoen E."/>
            <person name="Andreopoulos B."/>
            <person name="Lu D."/>
            <person name="Skrede I."/>
            <person name="Drula E."/>
            <person name="Henrissat B."/>
            <person name="Morin E."/>
            <person name="Kohler A."/>
            <person name="Barry K."/>
            <person name="LaButti K."/>
            <person name="Morin E."/>
            <person name="Salamov A."/>
            <person name="Lipzen A."/>
            <person name="Mereny Z."/>
            <person name="Hegedus B."/>
            <person name="Baldrian P."/>
            <person name="Stursova M."/>
            <person name="Weitz H."/>
            <person name="Taylor A."/>
            <person name="Grigoriev I.V."/>
            <person name="Nagy L.G."/>
            <person name="Martin F."/>
            <person name="Kauserud H."/>
        </authorList>
    </citation>
    <scope>NUCLEOTIDE SEQUENCE</scope>
    <source>
        <strain evidence="2">9284</strain>
    </source>
</reference>
<dbReference type="AlphaFoldDB" id="A0AAD7BUX4"/>
<evidence type="ECO:0000313" key="3">
    <source>
        <dbReference type="Proteomes" id="UP001221142"/>
    </source>
</evidence>
<feature type="compositionally biased region" description="Basic and acidic residues" evidence="1">
    <location>
        <begin position="446"/>
        <end position="463"/>
    </location>
</feature>
<feature type="region of interest" description="Disordered" evidence="1">
    <location>
        <begin position="1"/>
        <end position="104"/>
    </location>
</feature>
<accession>A0AAD7BUX4</accession>
<evidence type="ECO:0000256" key="1">
    <source>
        <dbReference type="SAM" id="MobiDB-lite"/>
    </source>
</evidence>
<gene>
    <name evidence="2" type="ORF">FB45DRAFT_917689</name>
</gene>
<keyword evidence="3" id="KW-1185">Reference proteome</keyword>
<organism evidence="2 3">
    <name type="scientific">Roridomyces roridus</name>
    <dbReference type="NCBI Taxonomy" id="1738132"/>
    <lineage>
        <taxon>Eukaryota</taxon>
        <taxon>Fungi</taxon>
        <taxon>Dikarya</taxon>
        <taxon>Basidiomycota</taxon>
        <taxon>Agaricomycotina</taxon>
        <taxon>Agaricomycetes</taxon>
        <taxon>Agaricomycetidae</taxon>
        <taxon>Agaricales</taxon>
        <taxon>Marasmiineae</taxon>
        <taxon>Mycenaceae</taxon>
        <taxon>Roridomyces</taxon>
    </lineage>
</organism>
<dbReference type="EMBL" id="JARKIF010000009">
    <property type="protein sequence ID" value="KAJ7631163.1"/>
    <property type="molecule type" value="Genomic_DNA"/>
</dbReference>
<comment type="caution">
    <text evidence="2">The sequence shown here is derived from an EMBL/GenBank/DDBJ whole genome shotgun (WGS) entry which is preliminary data.</text>
</comment>
<feature type="region of interest" description="Disordered" evidence="1">
    <location>
        <begin position="208"/>
        <end position="228"/>
    </location>
</feature>
<protein>
    <submittedName>
        <fullName evidence="2">Uncharacterized protein</fullName>
    </submittedName>
</protein>
<feature type="region of interest" description="Disordered" evidence="1">
    <location>
        <begin position="137"/>
        <end position="196"/>
    </location>
</feature>
<feature type="compositionally biased region" description="Pro residues" evidence="1">
    <location>
        <begin position="317"/>
        <end position="328"/>
    </location>
</feature>
<feature type="compositionally biased region" description="Low complexity" evidence="1">
    <location>
        <begin position="263"/>
        <end position="281"/>
    </location>
</feature>
<feature type="region of interest" description="Disordered" evidence="1">
    <location>
        <begin position="240"/>
        <end position="571"/>
    </location>
</feature>
<sequence length="571" mass="61897">MSTLSSSHPAWWPKSDKSSHSKQPTKFNLASAIGLKPKKPQPPPLTITDAPRIPASVVPIPAPSPTARRPASGSVSSAKSIEPKTPKTPEDALHPRRGSLLTLSDPDPFAARAVAVHSPSDPNRLLAFSNSSLLAHETKSPEGMNRVSYASSSSHSFRLGSDLSPMSIGSPISDAGSSYIKPKRSRHNLRGKETSVDSTTWLSNLGIDYNRFSQPDPPPKPRPAMRARGMTDAGIERRQLSLSRPTAPPNSELPPPPSLGHNSAGSTSSTSLTFSTEFASSPRTRTIDLGETQSSSRSTHRTLKKSVSHQSIKRGQPSPPVAPPPPETKPPRKQRSFHRLPVQAVPLHLPIAEQRAEPSLSARKRLFSTSSGRRPSTATIDTRSLNGSTAAEPSATSSYWIDTDQPPRSPTSTHHEYTPQQIIDFGTDYGHGLSPSPPFGSGRSRSNSDHPSVRKSSVSDHDLYYPMATPPPPMMTSLPPPPRRTRPRAPPPLSRSHSDVVTPLPPPPRKNLRPKVSADKRQSLMRKPSFLDIDDDVDREPAPAPSMLRQGSFLDLTRGSFESERSEDDGF</sequence>
<evidence type="ECO:0000313" key="2">
    <source>
        <dbReference type="EMBL" id="KAJ7631163.1"/>
    </source>
</evidence>
<feature type="compositionally biased region" description="Pro residues" evidence="1">
    <location>
        <begin position="468"/>
        <end position="493"/>
    </location>
</feature>
<proteinExistence type="predicted"/>
<dbReference type="Proteomes" id="UP001221142">
    <property type="component" value="Unassembled WGS sequence"/>
</dbReference>
<name>A0AAD7BUX4_9AGAR</name>
<feature type="compositionally biased region" description="Polar residues" evidence="1">
    <location>
        <begin position="367"/>
        <end position="400"/>
    </location>
</feature>